<evidence type="ECO:0000256" key="5">
    <source>
        <dbReference type="ARBA" id="ARBA00022989"/>
    </source>
</evidence>
<evidence type="ECO:0000256" key="4">
    <source>
        <dbReference type="ARBA" id="ARBA00022692"/>
    </source>
</evidence>
<dbReference type="EMBL" id="VSSQ01001805">
    <property type="protein sequence ID" value="MPM11251.1"/>
    <property type="molecule type" value="Genomic_DNA"/>
</dbReference>
<evidence type="ECO:0000256" key="2">
    <source>
        <dbReference type="ARBA" id="ARBA00022448"/>
    </source>
</evidence>
<evidence type="ECO:0000313" key="8">
    <source>
        <dbReference type="EMBL" id="MPM11251.1"/>
    </source>
</evidence>
<evidence type="ECO:0000256" key="7">
    <source>
        <dbReference type="SAM" id="Phobius"/>
    </source>
</evidence>
<feature type="transmembrane region" description="Helical" evidence="7">
    <location>
        <begin position="34"/>
        <end position="63"/>
    </location>
</feature>
<keyword evidence="5 7" id="KW-1133">Transmembrane helix</keyword>
<feature type="transmembrane region" description="Helical" evidence="7">
    <location>
        <begin position="95"/>
        <end position="116"/>
    </location>
</feature>
<dbReference type="PANTHER" id="PTHR30269:SF0">
    <property type="entry name" value="MEMBRANE TRANSPORTER PROTEIN YFCA-RELATED"/>
    <property type="match status" value="1"/>
</dbReference>
<name>A0A644X613_9ZZZZ</name>
<feature type="transmembrane region" description="Helical" evidence="7">
    <location>
        <begin position="123"/>
        <end position="143"/>
    </location>
</feature>
<evidence type="ECO:0000256" key="6">
    <source>
        <dbReference type="ARBA" id="ARBA00023136"/>
    </source>
</evidence>
<keyword evidence="6 7" id="KW-0472">Membrane</keyword>
<accession>A0A644X613</accession>
<evidence type="ECO:0000256" key="3">
    <source>
        <dbReference type="ARBA" id="ARBA00022475"/>
    </source>
</evidence>
<dbReference type="AlphaFoldDB" id="A0A644X613"/>
<evidence type="ECO:0008006" key="9">
    <source>
        <dbReference type="Google" id="ProtNLM"/>
    </source>
</evidence>
<proteinExistence type="predicted"/>
<keyword evidence="2" id="KW-0813">Transport</keyword>
<protein>
    <recommendedName>
        <fullName evidence="9">Membrane transporter protein</fullName>
    </recommendedName>
</protein>
<dbReference type="Pfam" id="PF01925">
    <property type="entry name" value="TauE"/>
    <property type="match status" value="1"/>
</dbReference>
<dbReference type="PANTHER" id="PTHR30269">
    <property type="entry name" value="TRANSMEMBRANE PROTEIN YFCA"/>
    <property type="match status" value="1"/>
</dbReference>
<feature type="transmembrane region" description="Helical" evidence="7">
    <location>
        <begin position="70"/>
        <end position="89"/>
    </location>
</feature>
<dbReference type="InterPro" id="IPR052017">
    <property type="entry name" value="TSUP"/>
</dbReference>
<sequence>MIIMLGFILFKPSLWLKGNTALLQLPVRKWNYPLFFIIGIYGGFLHVGVGYYLLASIVLGLGFDLMKGNVLKNLLVMMYVPFSLILFIIHDEVAWKYGLIHAIGNVIGAFVASKIAMKKGADVIRLVMIVVILVLIADMAGVIDLKGAIGNLLDN</sequence>
<comment type="subcellular location">
    <subcellularLocation>
        <location evidence="1">Cell membrane</location>
        <topology evidence="1">Multi-pass membrane protein</topology>
    </subcellularLocation>
</comment>
<dbReference type="GO" id="GO:0005886">
    <property type="term" value="C:plasma membrane"/>
    <property type="evidence" value="ECO:0007669"/>
    <property type="project" value="UniProtKB-SubCell"/>
</dbReference>
<evidence type="ECO:0000256" key="1">
    <source>
        <dbReference type="ARBA" id="ARBA00004651"/>
    </source>
</evidence>
<keyword evidence="4 7" id="KW-0812">Transmembrane</keyword>
<organism evidence="8">
    <name type="scientific">bioreactor metagenome</name>
    <dbReference type="NCBI Taxonomy" id="1076179"/>
    <lineage>
        <taxon>unclassified sequences</taxon>
        <taxon>metagenomes</taxon>
        <taxon>ecological metagenomes</taxon>
    </lineage>
</organism>
<keyword evidence="3" id="KW-1003">Cell membrane</keyword>
<comment type="caution">
    <text evidence="8">The sequence shown here is derived from an EMBL/GenBank/DDBJ whole genome shotgun (WGS) entry which is preliminary data.</text>
</comment>
<reference evidence="8" key="1">
    <citation type="submission" date="2019-08" db="EMBL/GenBank/DDBJ databases">
        <authorList>
            <person name="Kucharzyk K."/>
            <person name="Murdoch R.W."/>
            <person name="Higgins S."/>
            <person name="Loffler F."/>
        </authorList>
    </citation>
    <scope>NUCLEOTIDE SEQUENCE</scope>
</reference>
<dbReference type="InterPro" id="IPR002781">
    <property type="entry name" value="TM_pro_TauE-like"/>
</dbReference>
<gene>
    <name evidence="8" type="ORF">SDC9_57591</name>
</gene>